<reference evidence="2 3" key="1">
    <citation type="submission" date="2018-03" db="EMBL/GenBank/DDBJ databases">
        <title>Genomic Encyclopedia of Archaeal and Bacterial Type Strains, Phase II (KMG-II): from individual species to whole genera.</title>
        <authorList>
            <person name="Goeker M."/>
        </authorList>
    </citation>
    <scope>NUCLEOTIDE SEQUENCE [LARGE SCALE GENOMIC DNA]</scope>
    <source>
        <strain evidence="2 3">ATCC BAA-1496</strain>
    </source>
</reference>
<organism evidence="2 3">
    <name type="scientific">Knoellia remsis</name>
    <dbReference type="NCBI Taxonomy" id="407159"/>
    <lineage>
        <taxon>Bacteria</taxon>
        <taxon>Bacillati</taxon>
        <taxon>Actinomycetota</taxon>
        <taxon>Actinomycetes</taxon>
        <taxon>Micrococcales</taxon>
        <taxon>Intrasporangiaceae</taxon>
        <taxon>Knoellia</taxon>
    </lineage>
</organism>
<keyword evidence="2" id="KW-0238">DNA-binding</keyword>
<comment type="caution">
    <text evidence="2">The sequence shown here is derived from an EMBL/GenBank/DDBJ whole genome shotgun (WGS) entry which is preliminary data.</text>
</comment>
<keyword evidence="3" id="KW-1185">Reference proteome</keyword>
<dbReference type="EMBL" id="PVTI01000006">
    <property type="protein sequence ID" value="PRY61297.1"/>
    <property type="molecule type" value="Genomic_DNA"/>
</dbReference>
<dbReference type="SUPFAM" id="SSF82607">
    <property type="entry name" value="YbaB-like"/>
    <property type="match status" value="1"/>
</dbReference>
<name>A0A2T0UTY0_9MICO</name>
<feature type="compositionally biased region" description="Polar residues" evidence="1">
    <location>
        <begin position="91"/>
        <end position="110"/>
    </location>
</feature>
<gene>
    <name evidence="2" type="ORF">BCF74_10645</name>
</gene>
<evidence type="ECO:0000313" key="2">
    <source>
        <dbReference type="EMBL" id="PRY61297.1"/>
    </source>
</evidence>
<dbReference type="GO" id="GO:0003677">
    <property type="term" value="F:DNA binding"/>
    <property type="evidence" value="ECO:0007669"/>
    <property type="project" value="UniProtKB-KW"/>
</dbReference>
<dbReference type="InterPro" id="IPR004401">
    <property type="entry name" value="YbaB/EbfC"/>
</dbReference>
<dbReference type="Gene3D" id="3.30.1310.10">
    <property type="entry name" value="Nucleoid-associated protein YbaB-like domain"/>
    <property type="match status" value="1"/>
</dbReference>
<dbReference type="AlphaFoldDB" id="A0A2T0UTY0"/>
<evidence type="ECO:0000256" key="1">
    <source>
        <dbReference type="SAM" id="MobiDB-lite"/>
    </source>
</evidence>
<feature type="region of interest" description="Disordered" evidence="1">
    <location>
        <begin position="91"/>
        <end position="153"/>
    </location>
</feature>
<accession>A0A2T0UTY0</accession>
<feature type="compositionally biased region" description="Basic and acidic residues" evidence="1">
    <location>
        <begin position="144"/>
        <end position="153"/>
    </location>
</feature>
<dbReference type="Pfam" id="PF02575">
    <property type="entry name" value="YbaB_DNA_bd"/>
    <property type="match status" value="1"/>
</dbReference>
<dbReference type="InterPro" id="IPR036894">
    <property type="entry name" value="YbaB-like_sf"/>
</dbReference>
<evidence type="ECO:0000313" key="3">
    <source>
        <dbReference type="Proteomes" id="UP000237822"/>
    </source>
</evidence>
<proteinExistence type="predicted"/>
<sequence>MSDPEVEAAHARVNADIREVQDRAVRVEQWKNDLESAVAEGRSSQGRVRVRVDLSGAVVGLAVADSLASRGGLAVSQAVVQAHNAAQQSMRELTEQLTSRTFGSSESTAAVTAEVGRSNPGAATVAENAPAPRDQSPPGSDGTPRNDDRGGTW</sequence>
<dbReference type="RefSeq" id="WP_106296906.1">
    <property type="nucleotide sequence ID" value="NZ_PVTI01000006.1"/>
</dbReference>
<dbReference type="Proteomes" id="UP000237822">
    <property type="component" value="Unassembled WGS sequence"/>
</dbReference>
<protein>
    <submittedName>
        <fullName evidence="2">YbaB/EbfC DNA-binding family protein</fullName>
    </submittedName>
</protein>